<evidence type="ECO:0000256" key="3">
    <source>
        <dbReference type="ARBA" id="ARBA00023027"/>
    </source>
</evidence>
<dbReference type="Pfam" id="PF00389">
    <property type="entry name" value="2-Hacid_dh"/>
    <property type="match status" value="1"/>
</dbReference>
<dbReference type="InterPro" id="IPR006140">
    <property type="entry name" value="D-isomer_DH_NAD-bd"/>
</dbReference>
<keyword evidence="3" id="KW-0520">NAD</keyword>
<dbReference type="GO" id="GO:0016618">
    <property type="term" value="F:hydroxypyruvate reductase [NAD(P)H] activity"/>
    <property type="evidence" value="ECO:0007669"/>
    <property type="project" value="TreeGrafter"/>
</dbReference>
<reference evidence="7 8" key="1">
    <citation type="submission" date="2019-07" db="EMBL/GenBank/DDBJ databases">
        <title>Cryptosporangium phraense sp. nov., isolated from plant litter.</title>
        <authorList>
            <person name="Suriyachadkun C."/>
        </authorList>
    </citation>
    <scope>NUCLEOTIDE SEQUENCE [LARGE SCALE GENOMIC DNA]</scope>
    <source>
        <strain evidence="7 8">A-T 5661</strain>
    </source>
</reference>
<protein>
    <submittedName>
        <fullName evidence="7">D-glycerate dehydrogenase</fullName>
    </submittedName>
</protein>
<dbReference type="FunFam" id="3.40.50.720:FF:000203">
    <property type="entry name" value="D-3-phosphoglycerate dehydrogenase (SerA)"/>
    <property type="match status" value="1"/>
</dbReference>
<dbReference type="GO" id="GO:0051287">
    <property type="term" value="F:NAD binding"/>
    <property type="evidence" value="ECO:0007669"/>
    <property type="project" value="InterPro"/>
</dbReference>
<name>A0A545AW79_9ACTN</name>
<dbReference type="SUPFAM" id="SSF51735">
    <property type="entry name" value="NAD(P)-binding Rossmann-fold domains"/>
    <property type="match status" value="1"/>
</dbReference>
<dbReference type="PROSITE" id="PS00671">
    <property type="entry name" value="D_2_HYDROXYACID_DH_3"/>
    <property type="match status" value="1"/>
</dbReference>
<gene>
    <name evidence="7" type="ORF">FL583_07585</name>
</gene>
<dbReference type="SUPFAM" id="SSF52283">
    <property type="entry name" value="Formate/glycerate dehydrogenase catalytic domain-like"/>
    <property type="match status" value="1"/>
</dbReference>
<dbReference type="EMBL" id="VIRS01000004">
    <property type="protein sequence ID" value="TQS45584.1"/>
    <property type="molecule type" value="Genomic_DNA"/>
</dbReference>
<comment type="caution">
    <text evidence="7">The sequence shown here is derived from an EMBL/GenBank/DDBJ whole genome shotgun (WGS) entry which is preliminary data.</text>
</comment>
<evidence type="ECO:0000256" key="1">
    <source>
        <dbReference type="ARBA" id="ARBA00005854"/>
    </source>
</evidence>
<dbReference type="Gene3D" id="3.40.50.720">
    <property type="entry name" value="NAD(P)-binding Rossmann-like Domain"/>
    <property type="match status" value="2"/>
</dbReference>
<dbReference type="FunCoup" id="A0A545AW79">
    <property type="interactions" value="154"/>
</dbReference>
<comment type="similarity">
    <text evidence="1 4">Belongs to the D-isomer specific 2-hydroxyacid dehydrogenase family.</text>
</comment>
<dbReference type="Proteomes" id="UP000317982">
    <property type="component" value="Unassembled WGS sequence"/>
</dbReference>
<evidence type="ECO:0000259" key="5">
    <source>
        <dbReference type="Pfam" id="PF00389"/>
    </source>
</evidence>
<dbReference type="InterPro" id="IPR036291">
    <property type="entry name" value="NAD(P)-bd_dom_sf"/>
</dbReference>
<keyword evidence="8" id="KW-1185">Reference proteome</keyword>
<proteinExistence type="inferred from homology"/>
<dbReference type="GO" id="GO:0005829">
    <property type="term" value="C:cytosol"/>
    <property type="evidence" value="ECO:0007669"/>
    <property type="project" value="TreeGrafter"/>
</dbReference>
<dbReference type="AlphaFoldDB" id="A0A545AW79"/>
<evidence type="ECO:0000259" key="6">
    <source>
        <dbReference type="Pfam" id="PF02826"/>
    </source>
</evidence>
<dbReference type="GO" id="GO:0030267">
    <property type="term" value="F:glyoxylate reductase (NADPH) activity"/>
    <property type="evidence" value="ECO:0007669"/>
    <property type="project" value="TreeGrafter"/>
</dbReference>
<organism evidence="7 8">
    <name type="scientific">Cryptosporangium phraense</name>
    <dbReference type="NCBI Taxonomy" id="2593070"/>
    <lineage>
        <taxon>Bacteria</taxon>
        <taxon>Bacillati</taxon>
        <taxon>Actinomycetota</taxon>
        <taxon>Actinomycetes</taxon>
        <taxon>Cryptosporangiales</taxon>
        <taxon>Cryptosporangiaceae</taxon>
        <taxon>Cryptosporangium</taxon>
    </lineage>
</organism>
<feature type="domain" description="D-isomer specific 2-hydroxyacid dehydrogenase NAD-binding" evidence="6">
    <location>
        <begin position="107"/>
        <end position="285"/>
    </location>
</feature>
<keyword evidence="2 4" id="KW-0560">Oxidoreductase</keyword>
<dbReference type="PROSITE" id="PS00670">
    <property type="entry name" value="D_2_HYDROXYACID_DH_2"/>
    <property type="match status" value="1"/>
</dbReference>
<evidence type="ECO:0000313" key="7">
    <source>
        <dbReference type="EMBL" id="TQS45584.1"/>
    </source>
</evidence>
<dbReference type="OrthoDB" id="117809at2"/>
<feature type="domain" description="D-isomer specific 2-hydroxyacid dehydrogenase catalytic" evidence="5">
    <location>
        <begin position="3"/>
        <end position="316"/>
    </location>
</feature>
<accession>A0A545AW79</accession>
<dbReference type="InParanoid" id="A0A545AW79"/>
<evidence type="ECO:0000256" key="2">
    <source>
        <dbReference type="ARBA" id="ARBA00023002"/>
    </source>
</evidence>
<sequence length="318" mass="32949">MKIVVTQPVHADQVERLRAAGHEVEELSSPRGLTADELRDRTAGADALLSQLSDRLSASVFEGTTLKIVATIATGFDNIDVAAASAAGVVVTRTPGVLTDATADLTIALMLAVARHLPSSDASVRASGSTGPFRLLYEPMGIDISGTTIGIVGLGRIGEAVARRAHLGFGMNVLYTARSSHEVGFPVSRVPLEELLATADVVSLHAPLTDETRHLINRDTLAAMKSSAILVNTGRGGLVNEVELAAALRAGEIAGAGLDVFENEPDVHPDLIACGDRVVLTPHVGSATAKTRRAMTSLAVDNVLAVLAGDAPITAVPK</sequence>
<evidence type="ECO:0000256" key="4">
    <source>
        <dbReference type="RuleBase" id="RU003719"/>
    </source>
</evidence>
<dbReference type="Pfam" id="PF02826">
    <property type="entry name" value="2-Hacid_dh_C"/>
    <property type="match status" value="1"/>
</dbReference>
<dbReference type="InterPro" id="IPR029753">
    <property type="entry name" value="D-isomer_DH_CS"/>
</dbReference>
<dbReference type="PANTHER" id="PTHR10996">
    <property type="entry name" value="2-HYDROXYACID DEHYDROGENASE-RELATED"/>
    <property type="match status" value="1"/>
</dbReference>
<dbReference type="InterPro" id="IPR006139">
    <property type="entry name" value="D-isomer_2_OHA_DH_cat_dom"/>
</dbReference>
<dbReference type="PANTHER" id="PTHR10996:SF283">
    <property type="entry name" value="GLYOXYLATE_HYDROXYPYRUVATE REDUCTASE B"/>
    <property type="match status" value="1"/>
</dbReference>
<evidence type="ECO:0000313" key="8">
    <source>
        <dbReference type="Proteomes" id="UP000317982"/>
    </source>
</evidence>
<dbReference type="CDD" id="cd05301">
    <property type="entry name" value="GDH"/>
    <property type="match status" value="1"/>
</dbReference>
<dbReference type="InterPro" id="IPR050223">
    <property type="entry name" value="D-isomer_2-hydroxyacid_DH"/>
</dbReference>
<dbReference type="RefSeq" id="WP_142703757.1">
    <property type="nucleotide sequence ID" value="NZ_VIRS01000004.1"/>
</dbReference>